<evidence type="ECO:0000256" key="1">
    <source>
        <dbReference type="SAM" id="MobiDB-lite"/>
    </source>
</evidence>
<dbReference type="EMBL" id="CP014674">
    <property type="protein sequence ID" value="AOX16649.1"/>
    <property type="molecule type" value="Genomic_DNA"/>
</dbReference>
<keyword evidence="2" id="KW-0732">Signal</keyword>
<keyword evidence="4" id="KW-1185">Reference proteome</keyword>
<evidence type="ECO:0000313" key="3">
    <source>
        <dbReference type="EMBL" id="AOX16649.1"/>
    </source>
</evidence>
<dbReference type="AlphaFoldDB" id="A0A1D8USM9"/>
<accession>A0A1D8USM9</accession>
<feature type="chain" id="PRO_5044267632" evidence="2">
    <location>
        <begin position="27"/>
        <end position="68"/>
    </location>
</feature>
<feature type="region of interest" description="Disordered" evidence="1">
    <location>
        <begin position="26"/>
        <end position="68"/>
    </location>
</feature>
<organism evidence="3 4">
    <name type="scientific">Kozakia baliensis</name>
    <dbReference type="NCBI Taxonomy" id="153496"/>
    <lineage>
        <taxon>Bacteria</taxon>
        <taxon>Pseudomonadati</taxon>
        <taxon>Pseudomonadota</taxon>
        <taxon>Alphaproteobacteria</taxon>
        <taxon>Acetobacterales</taxon>
        <taxon>Acetobacteraceae</taxon>
        <taxon>Kozakia</taxon>
    </lineage>
</organism>
<feature type="signal peptide" evidence="2">
    <location>
        <begin position="1"/>
        <end position="26"/>
    </location>
</feature>
<dbReference type="RefSeq" id="WP_070402382.1">
    <property type="nucleotide sequence ID" value="NZ_BJVW01000019.1"/>
</dbReference>
<dbReference type="Proteomes" id="UP000179145">
    <property type="component" value="Chromosome"/>
</dbReference>
<proteinExistence type="predicted"/>
<sequence>MNPMITITFVLLLALAACHGPIGQNASDLSVKGDHSAVGNAHGPGMKPGDFGGGPAGGATGGPGGGYP</sequence>
<name>A0A1D8USM9_9PROT</name>
<evidence type="ECO:0000256" key="2">
    <source>
        <dbReference type="SAM" id="SignalP"/>
    </source>
</evidence>
<dbReference type="KEGG" id="kba:A0U89_05365"/>
<gene>
    <name evidence="3" type="ORF">A0U89_05365</name>
</gene>
<evidence type="ECO:0000313" key="4">
    <source>
        <dbReference type="Proteomes" id="UP000179145"/>
    </source>
</evidence>
<reference evidence="3 4" key="1">
    <citation type="journal article" date="2016" name="Microb. Cell Fact.">
        <title>Dissection of exopolysaccharide biosynthesis in Kozakia baliensis.</title>
        <authorList>
            <person name="Brandt J.U."/>
            <person name="Jakob F."/>
            <person name="Behr J."/>
            <person name="Geissler A.J."/>
            <person name="Vogel R.F."/>
        </authorList>
    </citation>
    <scope>NUCLEOTIDE SEQUENCE [LARGE SCALE GENOMIC DNA]</scope>
    <source>
        <strain evidence="3 4">DSM 14400</strain>
    </source>
</reference>
<protein>
    <submittedName>
        <fullName evidence="3">Uncharacterized protein</fullName>
    </submittedName>
</protein>
<feature type="compositionally biased region" description="Gly residues" evidence="1">
    <location>
        <begin position="50"/>
        <end position="68"/>
    </location>
</feature>